<evidence type="ECO:0000313" key="3">
    <source>
        <dbReference type="EMBL" id="QDJ15433.1"/>
    </source>
</evidence>
<dbReference type="PANTHER" id="PTHR36933:SF1">
    <property type="entry name" value="SLL0788 PROTEIN"/>
    <property type="match status" value="1"/>
</dbReference>
<organism evidence="3 4">
    <name type="scientific">Mergibacter septicus</name>
    <dbReference type="NCBI Taxonomy" id="221402"/>
    <lineage>
        <taxon>Bacteria</taxon>
        <taxon>Pseudomonadati</taxon>
        <taxon>Pseudomonadota</taxon>
        <taxon>Gammaproteobacteria</taxon>
        <taxon>Pasteurellales</taxon>
        <taxon>Pasteurellaceae</taxon>
        <taxon>Mergibacter</taxon>
    </lineage>
</organism>
<feature type="domain" description="DUF305" evidence="2">
    <location>
        <begin position="86"/>
        <end position="230"/>
    </location>
</feature>
<dbReference type="PROSITE" id="PS51257">
    <property type="entry name" value="PROKAR_LIPOPROTEIN"/>
    <property type="match status" value="1"/>
</dbReference>
<evidence type="ECO:0000259" key="2">
    <source>
        <dbReference type="Pfam" id="PF03713"/>
    </source>
</evidence>
<keyword evidence="4" id="KW-1185">Reference proteome</keyword>
<accession>A0A8D4IZD1</accession>
<dbReference type="Gene3D" id="1.20.1260.10">
    <property type="match status" value="2"/>
</dbReference>
<dbReference type="Pfam" id="PF03713">
    <property type="entry name" value="DUF305"/>
    <property type="match status" value="1"/>
</dbReference>
<gene>
    <name evidence="3" type="ORF">CEP48_08375</name>
</gene>
<dbReference type="RefSeq" id="WP_261920061.1">
    <property type="nucleotide sequence ID" value="NZ_CP022011.1"/>
</dbReference>
<evidence type="ECO:0000313" key="4">
    <source>
        <dbReference type="Proteomes" id="UP000955338"/>
    </source>
</evidence>
<proteinExistence type="predicted"/>
<dbReference type="InterPro" id="IPR005183">
    <property type="entry name" value="DUF305_CopM-like"/>
</dbReference>
<dbReference type="PANTHER" id="PTHR36933">
    <property type="entry name" value="SLL0788 PROTEIN"/>
    <property type="match status" value="1"/>
</dbReference>
<feature type="region of interest" description="Disordered" evidence="1">
    <location>
        <begin position="30"/>
        <end position="54"/>
    </location>
</feature>
<protein>
    <submittedName>
        <fullName evidence="3">DUF305 domain-containing protein</fullName>
    </submittedName>
</protein>
<evidence type="ECO:0000256" key="1">
    <source>
        <dbReference type="SAM" id="MobiDB-lite"/>
    </source>
</evidence>
<sequence>MKLKLTSLFLSILGCSIYINGYAENHNSHNSGHQANYNHTSNTNHTAHNSHSVHTLNSDDISAQIANSMHAEMMKTPYSESGDIEKDYLANMIPHHQGAIDSSKILLKYTKNPKLIKIAKNIIKTQEAEVALFKQILAKKDYTTTKISKQEYQNFVNQSKNSMNEMMVAMMVKSSGNIDKDFLISMIPHHQGAIQASYQILALTKDKKVKEIAEQIIKEQQLEIKEFSDLINTL</sequence>
<dbReference type="InterPro" id="IPR012347">
    <property type="entry name" value="Ferritin-like"/>
</dbReference>
<reference evidence="3" key="1">
    <citation type="submission" date="2017-06" db="EMBL/GenBank/DDBJ databases">
        <title>Genome sequencing of pathogenic and non-pathogenic strains within Bisgaard taxon 40.</title>
        <authorList>
            <person name="Ladner J.T."/>
            <person name="Lovett S.P."/>
            <person name="Koroleva G."/>
            <person name="Lorch J.M."/>
        </authorList>
    </citation>
    <scope>NUCLEOTIDE SEQUENCE</scope>
    <source>
        <strain evidence="3">27576-1-I1</strain>
    </source>
</reference>
<dbReference type="EMBL" id="CP022011">
    <property type="protein sequence ID" value="QDJ15433.1"/>
    <property type="molecule type" value="Genomic_DNA"/>
</dbReference>
<dbReference type="Proteomes" id="UP000955338">
    <property type="component" value="Chromosome"/>
</dbReference>
<name>A0A8D4IZD1_9PAST</name>
<dbReference type="AlphaFoldDB" id="A0A8D4IZD1"/>
<feature type="compositionally biased region" description="Low complexity" evidence="1">
    <location>
        <begin position="36"/>
        <end position="54"/>
    </location>
</feature>